<evidence type="ECO:0000256" key="10">
    <source>
        <dbReference type="ARBA" id="ARBA00023065"/>
    </source>
</evidence>
<evidence type="ECO:0000256" key="11">
    <source>
        <dbReference type="ARBA" id="ARBA00023136"/>
    </source>
</evidence>
<keyword evidence="5" id="KW-0813">Transport</keyword>
<protein>
    <recommendedName>
        <fullName evidence="4">Probable multidrug resistance protein NorM</fullName>
    </recommendedName>
    <alternativeName>
        <fullName evidence="12">Multidrug-efflux transporter</fullName>
    </alternativeName>
</protein>
<evidence type="ECO:0000256" key="2">
    <source>
        <dbReference type="ARBA" id="ARBA00004651"/>
    </source>
</evidence>
<dbReference type="AlphaFoldDB" id="A0AAC9FC54"/>
<feature type="transmembrane region" description="Helical" evidence="13">
    <location>
        <begin position="465"/>
        <end position="485"/>
    </location>
</feature>
<keyword evidence="9 13" id="KW-1133">Transmembrane helix</keyword>
<feature type="transmembrane region" description="Helical" evidence="13">
    <location>
        <begin position="179"/>
        <end position="200"/>
    </location>
</feature>
<dbReference type="InterPro" id="IPR048279">
    <property type="entry name" value="MdtK-like"/>
</dbReference>
<keyword evidence="6" id="KW-0050">Antiport</keyword>
<dbReference type="Proteomes" id="UP000075221">
    <property type="component" value="Chromosome"/>
</dbReference>
<gene>
    <name evidence="14" type="ORF">AXH35_07775</name>
</gene>
<comment type="similarity">
    <text evidence="3">Belongs to the multi antimicrobial extrusion (MATE) (TC 2.A.66.1) family.</text>
</comment>
<dbReference type="GO" id="GO:0042910">
    <property type="term" value="F:xenobiotic transmembrane transporter activity"/>
    <property type="evidence" value="ECO:0007669"/>
    <property type="project" value="InterPro"/>
</dbReference>
<dbReference type="PANTHER" id="PTHR43298:SF2">
    <property type="entry name" value="FMN_FAD EXPORTER YEEO-RELATED"/>
    <property type="match status" value="1"/>
</dbReference>
<evidence type="ECO:0000256" key="9">
    <source>
        <dbReference type="ARBA" id="ARBA00022989"/>
    </source>
</evidence>
<evidence type="ECO:0000256" key="5">
    <source>
        <dbReference type="ARBA" id="ARBA00022448"/>
    </source>
</evidence>
<evidence type="ECO:0000256" key="7">
    <source>
        <dbReference type="ARBA" id="ARBA00022475"/>
    </source>
</evidence>
<proteinExistence type="inferred from homology"/>
<sequence length="515" mass="53689">MTENQTLTASPQTQHVENHIEKQESTLPVLPVGVDDASAPDPEQVGAQALENPGVLRRRITRLALPALGENALENALDIVNTVLVSALGAAALAGAGAALQVMQIVLSALTALSTGASILVAHAVGADEPAEGTRLARQALMWSLMLSVPIAVAGVLGAGGIVSIFGLAPEAAGVARSYLVIAMASIPVLAMLMISGGVLRGAGDAKTPMYVTMGANVINIGLAYALIHGHFGMPQLGVAGAAIAGFIARTLALVAMVWLMAKGRAGVSLARPVGTVLVFWKPRWDAARAILKLGVPAAAEQLVMSGAWLAFTMIVARIGTEAMAAQRVTSSVQNVVFLPGLALMIATTSLVGQALGARRPLLARQVAGRTERWAMGVAVILAVVVWLAARPIMALFTDDPAIITLGAATLPVMMLTQPFWAWTIQNSGMLRGMRDTISPLVIEAIGNWSAVAAVWFIVQNGGGLTTAWWAYVAVAPLTSLAMTWRKRVRARKLGAYLPGETLLPRVRKRAVLAG</sequence>
<keyword evidence="10" id="KW-0406">Ion transport</keyword>
<dbReference type="GO" id="GO:0015297">
    <property type="term" value="F:antiporter activity"/>
    <property type="evidence" value="ECO:0007669"/>
    <property type="project" value="UniProtKB-KW"/>
</dbReference>
<comment type="function">
    <text evidence="1">Multidrug efflux pump.</text>
</comment>
<feature type="transmembrane region" description="Helical" evidence="13">
    <location>
        <begin position="212"/>
        <end position="232"/>
    </location>
</feature>
<feature type="transmembrane region" description="Helical" evidence="13">
    <location>
        <begin position="145"/>
        <end position="167"/>
    </location>
</feature>
<feature type="transmembrane region" description="Helical" evidence="13">
    <location>
        <begin position="437"/>
        <end position="459"/>
    </location>
</feature>
<keyword evidence="7" id="KW-1003">Cell membrane</keyword>
<organism evidence="14 15">
    <name type="scientific">Acidipropionibacterium acidipropionici</name>
    <dbReference type="NCBI Taxonomy" id="1748"/>
    <lineage>
        <taxon>Bacteria</taxon>
        <taxon>Bacillati</taxon>
        <taxon>Actinomycetota</taxon>
        <taxon>Actinomycetes</taxon>
        <taxon>Propionibacteriales</taxon>
        <taxon>Propionibacteriaceae</taxon>
        <taxon>Acidipropionibacterium</taxon>
    </lineage>
</organism>
<keyword evidence="11 13" id="KW-0472">Membrane</keyword>
<evidence type="ECO:0000313" key="15">
    <source>
        <dbReference type="Proteomes" id="UP000075221"/>
    </source>
</evidence>
<dbReference type="NCBIfam" id="TIGR00797">
    <property type="entry name" value="matE"/>
    <property type="match status" value="1"/>
</dbReference>
<accession>A0AAC9FC54</accession>
<feature type="transmembrane region" description="Helical" evidence="13">
    <location>
        <begin position="402"/>
        <end position="425"/>
    </location>
</feature>
<dbReference type="InterPro" id="IPR050222">
    <property type="entry name" value="MATE_MdtK"/>
</dbReference>
<feature type="transmembrane region" description="Helical" evidence="13">
    <location>
        <begin position="105"/>
        <end position="125"/>
    </location>
</feature>
<reference evidence="14 15" key="1">
    <citation type="submission" date="2016-02" db="EMBL/GenBank/DDBJ databases">
        <title>Complete Genome Sequence of Propionibacterium acidipropionici ATCC 55737.</title>
        <authorList>
            <person name="Luna Flores C.H."/>
            <person name="Nielsen L.K."/>
            <person name="Marcellin E."/>
        </authorList>
    </citation>
    <scope>NUCLEOTIDE SEQUENCE [LARGE SCALE GENOMIC DNA]</scope>
    <source>
        <strain evidence="14 15">ATCC 55737</strain>
    </source>
</reference>
<feature type="transmembrane region" description="Helical" evidence="13">
    <location>
        <begin position="238"/>
        <end position="262"/>
    </location>
</feature>
<dbReference type="PANTHER" id="PTHR43298">
    <property type="entry name" value="MULTIDRUG RESISTANCE PROTEIN NORM-RELATED"/>
    <property type="match status" value="1"/>
</dbReference>
<dbReference type="GO" id="GO:0005886">
    <property type="term" value="C:plasma membrane"/>
    <property type="evidence" value="ECO:0007669"/>
    <property type="project" value="UniProtKB-SubCell"/>
</dbReference>
<feature type="transmembrane region" description="Helical" evidence="13">
    <location>
        <begin position="79"/>
        <end position="99"/>
    </location>
</feature>
<dbReference type="Pfam" id="PF01554">
    <property type="entry name" value="MatE"/>
    <property type="match status" value="2"/>
</dbReference>
<evidence type="ECO:0000256" key="1">
    <source>
        <dbReference type="ARBA" id="ARBA00003408"/>
    </source>
</evidence>
<evidence type="ECO:0000256" key="13">
    <source>
        <dbReference type="SAM" id="Phobius"/>
    </source>
</evidence>
<dbReference type="RefSeq" id="WP_062819479.1">
    <property type="nucleotide sequence ID" value="NZ_CP014352.1"/>
</dbReference>
<feature type="transmembrane region" description="Helical" evidence="13">
    <location>
        <begin position="374"/>
        <end position="390"/>
    </location>
</feature>
<dbReference type="CDD" id="cd13137">
    <property type="entry name" value="MATE_NorM_like"/>
    <property type="match status" value="1"/>
</dbReference>
<name>A0AAC9FC54_9ACTN</name>
<feature type="transmembrane region" description="Helical" evidence="13">
    <location>
        <begin position="303"/>
        <end position="321"/>
    </location>
</feature>
<evidence type="ECO:0000256" key="4">
    <source>
        <dbReference type="ARBA" id="ARBA00020268"/>
    </source>
</evidence>
<dbReference type="EMBL" id="CP014352">
    <property type="protein sequence ID" value="AMS05368.1"/>
    <property type="molecule type" value="Genomic_DNA"/>
</dbReference>
<comment type="subcellular location">
    <subcellularLocation>
        <location evidence="2">Cell membrane</location>
        <topology evidence="2">Multi-pass membrane protein</topology>
    </subcellularLocation>
</comment>
<dbReference type="GO" id="GO:0006811">
    <property type="term" value="P:monoatomic ion transport"/>
    <property type="evidence" value="ECO:0007669"/>
    <property type="project" value="UniProtKB-KW"/>
</dbReference>
<evidence type="ECO:0000313" key="14">
    <source>
        <dbReference type="EMBL" id="AMS05368.1"/>
    </source>
</evidence>
<keyword evidence="8 13" id="KW-0812">Transmembrane</keyword>
<evidence type="ECO:0000256" key="12">
    <source>
        <dbReference type="ARBA" id="ARBA00031636"/>
    </source>
</evidence>
<dbReference type="PIRSF" id="PIRSF006603">
    <property type="entry name" value="DinF"/>
    <property type="match status" value="1"/>
</dbReference>
<evidence type="ECO:0000256" key="3">
    <source>
        <dbReference type="ARBA" id="ARBA00010199"/>
    </source>
</evidence>
<evidence type="ECO:0000256" key="8">
    <source>
        <dbReference type="ARBA" id="ARBA00022692"/>
    </source>
</evidence>
<feature type="transmembrane region" description="Helical" evidence="13">
    <location>
        <begin position="333"/>
        <end position="353"/>
    </location>
</feature>
<evidence type="ECO:0000256" key="6">
    <source>
        <dbReference type="ARBA" id="ARBA00022449"/>
    </source>
</evidence>
<dbReference type="InterPro" id="IPR002528">
    <property type="entry name" value="MATE_fam"/>
</dbReference>